<reference evidence="1 2" key="1">
    <citation type="submission" date="2021-09" db="EMBL/GenBank/DDBJ databases">
        <title>Whole genome sequence of Nocardioides sp. GBK3QG-3.</title>
        <authorList>
            <person name="Tuo L."/>
        </authorList>
    </citation>
    <scope>NUCLEOTIDE SEQUENCE [LARGE SCALE GENOMIC DNA]</scope>
    <source>
        <strain evidence="1 2">GBK3QG-3</strain>
    </source>
</reference>
<dbReference type="PROSITE" id="PS51257">
    <property type="entry name" value="PROKAR_LIPOPROTEIN"/>
    <property type="match status" value="1"/>
</dbReference>
<gene>
    <name evidence="1" type="ORF">K8U61_05550</name>
</gene>
<comment type="caution">
    <text evidence="1">The sequence shown here is derived from an EMBL/GenBank/DDBJ whole genome shotgun (WGS) entry which is preliminary data.</text>
</comment>
<dbReference type="RefSeq" id="WP_224121996.1">
    <property type="nucleotide sequence ID" value="NZ_JAIQZJ010000002.1"/>
</dbReference>
<name>A0ABS7U9G2_9ACTN</name>
<evidence type="ECO:0008006" key="3">
    <source>
        <dbReference type="Google" id="ProtNLM"/>
    </source>
</evidence>
<dbReference type="Proteomes" id="UP000780875">
    <property type="component" value="Unassembled WGS sequence"/>
</dbReference>
<accession>A0ABS7U9G2</accession>
<sequence>MRLLGPFLVAAALVLGGCGSDQSGGSAPVGSGTVADALYHQVAMITVTEGGGQVTDQITWVDSERSLRRYVFGFPSEQLQREVLAAAEHADLDDGQRLGAAVVDLGCSPPNEVSVTGSGADLSISASGKPSAEIQCLAPITTVALVAVDDSLSAS</sequence>
<proteinExistence type="predicted"/>
<keyword evidence="2" id="KW-1185">Reference proteome</keyword>
<protein>
    <recommendedName>
        <fullName evidence="3">Lipoprotein</fullName>
    </recommendedName>
</protein>
<evidence type="ECO:0000313" key="2">
    <source>
        <dbReference type="Proteomes" id="UP000780875"/>
    </source>
</evidence>
<evidence type="ECO:0000313" key="1">
    <source>
        <dbReference type="EMBL" id="MBZ5737620.1"/>
    </source>
</evidence>
<dbReference type="EMBL" id="JAIQZJ010000002">
    <property type="protein sequence ID" value="MBZ5737620.1"/>
    <property type="molecule type" value="Genomic_DNA"/>
</dbReference>
<organism evidence="1 2">
    <name type="scientific">Nocardioides mangrovi</name>
    <dbReference type="NCBI Taxonomy" id="2874580"/>
    <lineage>
        <taxon>Bacteria</taxon>
        <taxon>Bacillati</taxon>
        <taxon>Actinomycetota</taxon>
        <taxon>Actinomycetes</taxon>
        <taxon>Propionibacteriales</taxon>
        <taxon>Nocardioidaceae</taxon>
        <taxon>Nocardioides</taxon>
    </lineage>
</organism>